<dbReference type="AlphaFoldDB" id="A0A9P6JJF4"/>
<comment type="caution">
    <text evidence="3">The sequence shown here is derived from an EMBL/GenBank/DDBJ whole genome shotgun (WGS) entry which is preliminary data.</text>
</comment>
<feature type="compositionally biased region" description="Polar residues" evidence="1">
    <location>
        <begin position="15"/>
        <end position="26"/>
    </location>
</feature>
<gene>
    <name evidence="3" type="ORF">CPB83DRAFT_863232</name>
</gene>
<proteinExistence type="predicted"/>
<feature type="transmembrane region" description="Helical" evidence="2">
    <location>
        <begin position="70"/>
        <end position="87"/>
    </location>
</feature>
<keyword evidence="4" id="KW-1185">Reference proteome</keyword>
<protein>
    <submittedName>
        <fullName evidence="3">Uncharacterized protein</fullName>
    </submittedName>
</protein>
<name>A0A9P6JJF4_9AGAR</name>
<evidence type="ECO:0000313" key="4">
    <source>
        <dbReference type="Proteomes" id="UP000807306"/>
    </source>
</evidence>
<evidence type="ECO:0000256" key="2">
    <source>
        <dbReference type="SAM" id="Phobius"/>
    </source>
</evidence>
<dbReference type="OrthoDB" id="2538110at2759"/>
<feature type="compositionally biased region" description="Basic and acidic residues" evidence="1">
    <location>
        <begin position="28"/>
        <end position="43"/>
    </location>
</feature>
<keyword evidence="2" id="KW-1133">Transmembrane helix</keyword>
<keyword evidence="2" id="KW-0812">Transmembrane</keyword>
<feature type="region of interest" description="Disordered" evidence="1">
    <location>
        <begin position="1"/>
        <end position="60"/>
    </location>
</feature>
<dbReference type="EMBL" id="MU157922">
    <property type="protein sequence ID" value="KAF9523231.1"/>
    <property type="molecule type" value="Genomic_DNA"/>
</dbReference>
<accession>A0A9P6JJF4</accession>
<keyword evidence="2" id="KW-0472">Membrane</keyword>
<evidence type="ECO:0000256" key="1">
    <source>
        <dbReference type="SAM" id="MobiDB-lite"/>
    </source>
</evidence>
<organism evidence="3 4">
    <name type="scientific">Crepidotus variabilis</name>
    <dbReference type="NCBI Taxonomy" id="179855"/>
    <lineage>
        <taxon>Eukaryota</taxon>
        <taxon>Fungi</taxon>
        <taxon>Dikarya</taxon>
        <taxon>Basidiomycota</taxon>
        <taxon>Agaricomycotina</taxon>
        <taxon>Agaricomycetes</taxon>
        <taxon>Agaricomycetidae</taxon>
        <taxon>Agaricales</taxon>
        <taxon>Agaricineae</taxon>
        <taxon>Crepidotaceae</taxon>
        <taxon>Crepidotus</taxon>
    </lineage>
</organism>
<dbReference type="Proteomes" id="UP000807306">
    <property type="component" value="Unassembled WGS sequence"/>
</dbReference>
<reference evidence="3" key="1">
    <citation type="submission" date="2020-11" db="EMBL/GenBank/DDBJ databases">
        <authorList>
            <consortium name="DOE Joint Genome Institute"/>
            <person name="Ahrendt S."/>
            <person name="Riley R."/>
            <person name="Andreopoulos W."/>
            <person name="Labutti K."/>
            <person name="Pangilinan J."/>
            <person name="Ruiz-Duenas F.J."/>
            <person name="Barrasa J.M."/>
            <person name="Sanchez-Garcia M."/>
            <person name="Camarero S."/>
            <person name="Miyauchi S."/>
            <person name="Serrano A."/>
            <person name="Linde D."/>
            <person name="Babiker R."/>
            <person name="Drula E."/>
            <person name="Ayuso-Fernandez I."/>
            <person name="Pacheco R."/>
            <person name="Padilla G."/>
            <person name="Ferreira P."/>
            <person name="Barriuso J."/>
            <person name="Kellner H."/>
            <person name="Castanera R."/>
            <person name="Alfaro M."/>
            <person name="Ramirez L."/>
            <person name="Pisabarro A.G."/>
            <person name="Kuo A."/>
            <person name="Tritt A."/>
            <person name="Lipzen A."/>
            <person name="He G."/>
            <person name="Yan M."/>
            <person name="Ng V."/>
            <person name="Cullen D."/>
            <person name="Martin F."/>
            <person name="Rosso M.-N."/>
            <person name="Henrissat B."/>
            <person name="Hibbett D."/>
            <person name="Martinez A.T."/>
            <person name="Grigoriev I.V."/>
        </authorList>
    </citation>
    <scope>NUCLEOTIDE SEQUENCE</scope>
    <source>
        <strain evidence="3">CBS 506.95</strain>
    </source>
</reference>
<sequence length="112" mass="13000">MSQRYGPLPTEPHSLDSSTYSPNNSLDEYEKHFAFDVEDEAPRRPRHRRQPSLPPYDLDPRFRIPTPSPWVRASLIGFILFLFWLAFSMRKAIWIAGGMGMSKAEQEVDPSY</sequence>
<evidence type="ECO:0000313" key="3">
    <source>
        <dbReference type="EMBL" id="KAF9523231.1"/>
    </source>
</evidence>